<keyword evidence="5" id="KW-1185">Reference proteome</keyword>
<evidence type="ECO:0000256" key="1">
    <source>
        <dbReference type="SAM" id="Coils"/>
    </source>
</evidence>
<evidence type="ECO:0000313" key="4">
    <source>
        <dbReference type="EMBL" id="KAF2001925.1"/>
    </source>
</evidence>
<feature type="coiled-coil region" evidence="1">
    <location>
        <begin position="8"/>
        <end position="83"/>
    </location>
</feature>
<proteinExistence type="predicted"/>
<evidence type="ECO:0000259" key="3">
    <source>
        <dbReference type="PROSITE" id="PS50304"/>
    </source>
</evidence>
<accession>A0A6A5WS77</accession>
<dbReference type="AlphaFoldDB" id="A0A6A5WS77"/>
<name>A0A6A5WS77_9PLEO</name>
<protein>
    <recommendedName>
        <fullName evidence="3">Tudor domain-containing protein</fullName>
    </recommendedName>
</protein>
<feature type="region of interest" description="Disordered" evidence="2">
    <location>
        <begin position="211"/>
        <end position="318"/>
    </location>
</feature>
<evidence type="ECO:0000313" key="5">
    <source>
        <dbReference type="Proteomes" id="UP000799779"/>
    </source>
</evidence>
<feature type="domain" description="Tudor" evidence="3">
    <location>
        <begin position="112"/>
        <end position="173"/>
    </location>
</feature>
<feature type="compositionally biased region" description="Basic and acidic residues" evidence="2">
    <location>
        <begin position="232"/>
        <end position="258"/>
    </location>
</feature>
<feature type="compositionally biased region" description="Acidic residues" evidence="2">
    <location>
        <begin position="297"/>
        <end position="307"/>
    </location>
</feature>
<reference evidence="4" key="1">
    <citation type="journal article" date="2020" name="Stud. Mycol.">
        <title>101 Dothideomycetes genomes: a test case for predicting lifestyles and emergence of pathogens.</title>
        <authorList>
            <person name="Haridas S."/>
            <person name="Albert R."/>
            <person name="Binder M."/>
            <person name="Bloem J."/>
            <person name="Labutti K."/>
            <person name="Salamov A."/>
            <person name="Andreopoulos B."/>
            <person name="Baker S."/>
            <person name="Barry K."/>
            <person name="Bills G."/>
            <person name="Bluhm B."/>
            <person name="Cannon C."/>
            <person name="Castanera R."/>
            <person name="Culley D."/>
            <person name="Daum C."/>
            <person name="Ezra D."/>
            <person name="Gonzalez J."/>
            <person name="Henrissat B."/>
            <person name="Kuo A."/>
            <person name="Liang C."/>
            <person name="Lipzen A."/>
            <person name="Lutzoni F."/>
            <person name="Magnuson J."/>
            <person name="Mondo S."/>
            <person name="Nolan M."/>
            <person name="Ohm R."/>
            <person name="Pangilinan J."/>
            <person name="Park H.-J."/>
            <person name="Ramirez L."/>
            <person name="Alfaro M."/>
            <person name="Sun H."/>
            <person name="Tritt A."/>
            <person name="Yoshinaga Y."/>
            <person name="Zwiers L.-H."/>
            <person name="Turgeon B."/>
            <person name="Goodwin S."/>
            <person name="Spatafora J."/>
            <person name="Crous P."/>
            <person name="Grigoriev I."/>
        </authorList>
    </citation>
    <scope>NUCLEOTIDE SEQUENCE</scope>
    <source>
        <strain evidence="4">CBS 123094</strain>
    </source>
</reference>
<dbReference type="OrthoDB" id="79171at2759"/>
<dbReference type="Proteomes" id="UP000799779">
    <property type="component" value="Unassembled WGS sequence"/>
</dbReference>
<evidence type="ECO:0000256" key="2">
    <source>
        <dbReference type="SAM" id="MobiDB-lite"/>
    </source>
</evidence>
<dbReference type="EMBL" id="ML977580">
    <property type="protein sequence ID" value="KAF2001925.1"/>
    <property type="molecule type" value="Genomic_DNA"/>
</dbReference>
<dbReference type="PROSITE" id="PS50304">
    <property type="entry name" value="TUDOR"/>
    <property type="match status" value="1"/>
</dbReference>
<dbReference type="SMART" id="SM00333">
    <property type="entry name" value="TUDOR"/>
    <property type="match status" value="1"/>
</dbReference>
<keyword evidence="1" id="KW-0175">Coiled coil</keyword>
<gene>
    <name evidence="4" type="ORF">P154DRAFT_574605</name>
</gene>
<organism evidence="4 5">
    <name type="scientific">Amniculicola lignicola CBS 123094</name>
    <dbReference type="NCBI Taxonomy" id="1392246"/>
    <lineage>
        <taxon>Eukaryota</taxon>
        <taxon>Fungi</taxon>
        <taxon>Dikarya</taxon>
        <taxon>Ascomycota</taxon>
        <taxon>Pezizomycotina</taxon>
        <taxon>Dothideomycetes</taxon>
        <taxon>Pleosporomycetidae</taxon>
        <taxon>Pleosporales</taxon>
        <taxon>Amniculicolaceae</taxon>
        <taxon>Amniculicola</taxon>
    </lineage>
</organism>
<sequence>MADGADDTEKVKKEIGRLQAEIATQERTRKEANELMSQAKDVLSFDPSDLAAVEVVKEIEDTIKDCAENIEKFAEQITALQAQLPKAKWDVAAHPRAKAMVEEPVESAPPPQFATGEMCEARWTDYQWYKAKVRMVFGPPRNRVYRVRFVDYENEEMQVRQENVRPLVDPRKRKLETIAPPPPPPPKQTASALVISAPATKNPMAQPVQQEVKAATPTDMPIKKRKIGSSARLERGANDWKKFSKGMEKKTGVKKESMFRTSENPNARVGVSGSGPHMTKTAPKTRARNKFDNEPSPPEEEEEDRWEEQERLGRQRDR</sequence>
<dbReference type="InterPro" id="IPR002999">
    <property type="entry name" value="Tudor"/>
</dbReference>
<feature type="compositionally biased region" description="Basic and acidic residues" evidence="2">
    <location>
        <begin position="308"/>
        <end position="318"/>
    </location>
</feature>
<dbReference type="SUPFAM" id="SSF63748">
    <property type="entry name" value="Tudor/PWWP/MBT"/>
    <property type="match status" value="1"/>
</dbReference>
<dbReference type="Gene3D" id="2.30.30.140">
    <property type="match status" value="1"/>
</dbReference>